<feature type="domain" description="HTH araC/xylS-type" evidence="4">
    <location>
        <begin position="227"/>
        <end position="327"/>
    </location>
</feature>
<dbReference type="EMBL" id="PIPY01000004">
    <property type="protein sequence ID" value="RUO62227.1"/>
    <property type="molecule type" value="Genomic_DNA"/>
</dbReference>
<keyword evidence="2" id="KW-0238">DNA-binding</keyword>
<dbReference type="SMART" id="SM00342">
    <property type="entry name" value="HTH_ARAC"/>
    <property type="match status" value="1"/>
</dbReference>
<dbReference type="OrthoDB" id="5582699at2"/>
<dbReference type="PANTHER" id="PTHR47894">
    <property type="entry name" value="HTH-TYPE TRANSCRIPTIONAL REGULATOR GADX"/>
    <property type="match status" value="1"/>
</dbReference>
<proteinExistence type="predicted"/>
<dbReference type="InterPro" id="IPR009057">
    <property type="entry name" value="Homeodomain-like_sf"/>
</dbReference>
<dbReference type="GO" id="GO:0005829">
    <property type="term" value="C:cytosol"/>
    <property type="evidence" value="ECO:0007669"/>
    <property type="project" value="TreeGrafter"/>
</dbReference>
<dbReference type="Gene3D" id="1.10.10.60">
    <property type="entry name" value="Homeodomain-like"/>
    <property type="match status" value="1"/>
</dbReference>
<keyword evidence="1" id="KW-0805">Transcription regulation</keyword>
<evidence type="ECO:0000256" key="3">
    <source>
        <dbReference type="ARBA" id="ARBA00023163"/>
    </source>
</evidence>
<organism evidence="5 6">
    <name type="scientific">Pseudidiomarina insulisalsae</name>
    <dbReference type="NCBI Taxonomy" id="575789"/>
    <lineage>
        <taxon>Bacteria</taxon>
        <taxon>Pseudomonadati</taxon>
        <taxon>Pseudomonadota</taxon>
        <taxon>Gammaproteobacteria</taxon>
        <taxon>Alteromonadales</taxon>
        <taxon>Idiomarinaceae</taxon>
        <taxon>Pseudidiomarina</taxon>
    </lineage>
</organism>
<dbReference type="RefSeq" id="WP_126754190.1">
    <property type="nucleotide sequence ID" value="NZ_PIPY01000004.1"/>
</dbReference>
<evidence type="ECO:0000313" key="6">
    <source>
        <dbReference type="Proteomes" id="UP000288259"/>
    </source>
</evidence>
<dbReference type="Pfam" id="PF12833">
    <property type="entry name" value="HTH_18"/>
    <property type="match status" value="1"/>
</dbReference>
<name>A0A432YMM0_9GAMM</name>
<dbReference type="PROSITE" id="PS01124">
    <property type="entry name" value="HTH_ARAC_FAMILY_2"/>
    <property type="match status" value="1"/>
</dbReference>
<keyword evidence="3" id="KW-0804">Transcription</keyword>
<accession>A0A432YMM0</accession>
<dbReference type="Proteomes" id="UP000288259">
    <property type="component" value="Unassembled WGS sequence"/>
</dbReference>
<dbReference type="SUPFAM" id="SSF46689">
    <property type="entry name" value="Homeodomain-like"/>
    <property type="match status" value="1"/>
</dbReference>
<gene>
    <name evidence="5" type="ORF">CWI71_05090</name>
</gene>
<evidence type="ECO:0000259" key="4">
    <source>
        <dbReference type="PROSITE" id="PS01124"/>
    </source>
</evidence>
<dbReference type="AlphaFoldDB" id="A0A432YMM0"/>
<comment type="caution">
    <text evidence="5">The sequence shown here is derived from an EMBL/GenBank/DDBJ whole genome shotgun (WGS) entry which is preliminary data.</text>
</comment>
<dbReference type="InterPro" id="IPR032687">
    <property type="entry name" value="AraC-type_N"/>
</dbReference>
<dbReference type="PANTHER" id="PTHR47894:SF1">
    <property type="entry name" value="HTH-TYPE TRANSCRIPTIONAL REGULATOR VQSM"/>
    <property type="match status" value="1"/>
</dbReference>
<sequence>MTTTLKPSVTQSFTQAIMQQLEHLGVSIDAGLKQQVAEHRGHARLPLALQDALWQSLEKQNCPELGLRIGLALQPQHFDTIGFLLLSSPSLGVATESLVNYSALIGEGGTFTTEATSDGYKIIYNDQFDVAVALRIEAIFASIATGANWVAGKPLAPLRVTFKHSQQAPDALYQQAFQHAALTFDQDENAITFSAQDWHFRQREVNPQLQSQMLQLAQQQLAQLHPQSFAARVEALLQRQPWLSRAQLAASLAITERTLSRRLAAEGTSFHVISQQMKKQHAFEQLQSSESVTQARLAEFLGYSDEQAFAKAFRRWTGQSFSAYRRRSVF</sequence>
<dbReference type="Pfam" id="PF12625">
    <property type="entry name" value="Arabinose_bd"/>
    <property type="match status" value="1"/>
</dbReference>
<evidence type="ECO:0000313" key="5">
    <source>
        <dbReference type="EMBL" id="RUO62227.1"/>
    </source>
</evidence>
<keyword evidence="6" id="KW-1185">Reference proteome</keyword>
<evidence type="ECO:0000256" key="2">
    <source>
        <dbReference type="ARBA" id="ARBA00023125"/>
    </source>
</evidence>
<evidence type="ECO:0000256" key="1">
    <source>
        <dbReference type="ARBA" id="ARBA00023015"/>
    </source>
</evidence>
<reference evidence="6" key="1">
    <citation type="journal article" date="2018" name="Front. Microbiol.">
        <title>Genome-Based Analysis Reveals the Taxonomy and Diversity of the Family Idiomarinaceae.</title>
        <authorList>
            <person name="Liu Y."/>
            <person name="Lai Q."/>
            <person name="Shao Z."/>
        </authorList>
    </citation>
    <scope>NUCLEOTIDE SEQUENCE [LARGE SCALE GENOMIC DNA]</scope>
    <source>
        <strain evidence="6">CVS-6</strain>
    </source>
</reference>
<dbReference type="GO" id="GO:0003700">
    <property type="term" value="F:DNA-binding transcription factor activity"/>
    <property type="evidence" value="ECO:0007669"/>
    <property type="project" value="InterPro"/>
</dbReference>
<dbReference type="GO" id="GO:0000976">
    <property type="term" value="F:transcription cis-regulatory region binding"/>
    <property type="evidence" value="ECO:0007669"/>
    <property type="project" value="TreeGrafter"/>
</dbReference>
<protein>
    <submittedName>
        <fullName evidence="5">AraC family transcriptional regulator</fullName>
    </submittedName>
</protein>
<dbReference type="InterPro" id="IPR018060">
    <property type="entry name" value="HTH_AraC"/>
</dbReference>